<dbReference type="AlphaFoldDB" id="A0A5C2SQH6"/>
<dbReference type="Proteomes" id="UP000313359">
    <property type="component" value="Unassembled WGS sequence"/>
</dbReference>
<feature type="compositionally biased region" description="Low complexity" evidence="1">
    <location>
        <begin position="82"/>
        <end position="91"/>
    </location>
</feature>
<organism evidence="2 3">
    <name type="scientific">Lentinus tigrinus ALCF2SS1-6</name>
    <dbReference type="NCBI Taxonomy" id="1328759"/>
    <lineage>
        <taxon>Eukaryota</taxon>
        <taxon>Fungi</taxon>
        <taxon>Dikarya</taxon>
        <taxon>Basidiomycota</taxon>
        <taxon>Agaricomycotina</taxon>
        <taxon>Agaricomycetes</taxon>
        <taxon>Polyporales</taxon>
        <taxon>Polyporaceae</taxon>
        <taxon>Lentinus</taxon>
    </lineage>
</organism>
<evidence type="ECO:0000313" key="2">
    <source>
        <dbReference type="EMBL" id="RPD66103.1"/>
    </source>
</evidence>
<name>A0A5C2SQH6_9APHY</name>
<dbReference type="OrthoDB" id="2754882at2759"/>
<accession>A0A5C2SQH6</accession>
<keyword evidence="3" id="KW-1185">Reference proteome</keyword>
<dbReference type="EMBL" id="ML122251">
    <property type="protein sequence ID" value="RPD66103.1"/>
    <property type="molecule type" value="Genomic_DNA"/>
</dbReference>
<gene>
    <name evidence="2" type="ORF">L227DRAFT_132549</name>
</gene>
<feature type="region of interest" description="Disordered" evidence="1">
    <location>
        <begin position="136"/>
        <end position="165"/>
    </location>
</feature>
<feature type="region of interest" description="Disordered" evidence="1">
    <location>
        <begin position="1"/>
        <end position="91"/>
    </location>
</feature>
<evidence type="ECO:0000313" key="3">
    <source>
        <dbReference type="Proteomes" id="UP000313359"/>
    </source>
</evidence>
<evidence type="ECO:0000256" key="1">
    <source>
        <dbReference type="SAM" id="MobiDB-lite"/>
    </source>
</evidence>
<reference evidence="2" key="1">
    <citation type="journal article" date="2018" name="Genome Biol. Evol.">
        <title>Genomics and development of Lentinus tigrinus, a white-rot wood-decaying mushroom with dimorphic fruiting bodies.</title>
        <authorList>
            <person name="Wu B."/>
            <person name="Xu Z."/>
            <person name="Knudson A."/>
            <person name="Carlson A."/>
            <person name="Chen N."/>
            <person name="Kovaka S."/>
            <person name="LaButti K."/>
            <person name="Lipzen A."/>
            <person name="Pennachio C."/>
            <person name="Riley R."/>
            <person name="Schakwitz W."/>
            <person name="Umezawa K."/>
            <person name="Ohm R.A."/>
            <person name="Grigoriev I.V."/>
            <person name="Nagy L.G."/>
            <person name="Gibbons J."/>
            <person name="Hibbett D."/>
        </authorList>
    </citation>
    <scope>NUCLEOTIDE SEQUENCE [LARGE SCALE GENOMIC DNA]</scope>
    <source>
        <strain evidence="2">ALCF2SS1-6</strain>
    </source>
</reference>
<protein>
    <submittedName>
        <fullName evidence="2">Uncharacterized protein</fullName>
    </submittedName>
</protein>
<sequence length="165" mass="16810">MVGPVLTHAQTGPMRRAQAMEGASQDSRMMPPPALPSMSSRAADPRSALGQPATSSGLQQRSSILPPASASGSRRFIPQTPSKSSASISVATSSRPFVLATPQQKVQQPQRFLPSSAHPSVAIAGSRSTVMVGAGAVSQAPSRSPSIAVSGSAGQRAPFVPGTVR</sequence>
<proteinExistence type="predicted"/>
<feature type="compositionally biased region" description="Polar residues" evidence="1">
    <location>
        <begin position="52"/>
        <end position="63"/>
    </location>
</feature>
<feature type="compositionally biased region" description="Polar residues" evidence="1">
    <location>
        <begin position="139"/>
        <end position="153"/>
    </location>
</feature>